<name>A0AAW1GQ67_SAPOF</name>
<accession>A0AAW1GQ67</accession>
<dbReference type="Gene3D" id="3.60.10.10">
    <property type="entry name" value="Endonuclease/exonuclease/phosphatase"/>
    <property type="match status" value="1"/>
</dbReference>
<feature type="region of interest" description="Disordered" evidence="2">
    <location>
        <begin position="1"/>
        <end position="27"/>
    </location>
</feature>
<dbReference type="InterPro" id="IPR026960">
    <property type="entry name" value="RVT-Znf"/>
</dbReference>
<evidence type="ECO:0000256" key="2">
    <source>
        <dbReference type="SAM" id="MobiDB-lite"/>
    </source>
</evidence>
<reference evidence="4" key="1">
    <citation type="submission" date="2024-03" db="EMBL/GenBank/DDBJ databases">
        <title>WGS assembly of Saponaria officinalis var. Norfolk2.</title>
        <authorList>
            <person name="Jenkins J."/>
            <person name="Shu S."/>
            <person name="Grimwood J."/>
            <person name="Barry K."/>
            <person name="Goodstein D."/>
            <person name="Schmutz J."/>
            <person name="Leebens-Mack J."/>
            <person name="Osbourn A."/>
        </authorList>
    </citation>
    <scope>NUCLEOTIDE SEQUENCE [LARGE SCALE GENOMIC DNA]</scope>
    <source>
        <strain evidence="4">JIC</strain>
    </source>
</reference>
<dbReference type="InterPro" id="IPR043502">
    <property type="entry name" value="DNA/RNA_pol_sf"/>
</dbReference>
<proteinExistence type="inferred from homology"/>
<comment type="caution">
    <text evidence="4">The sequence shown here is derived from an EMBL/GenBank/DDBJ whole genome shotgun (WGS) entry which is preliminary data.</text>
</comment>
<dbReference type="Pfam" id="PF13966">
    <property type="entry name" value="zf-RVT"/>
    <property type="match status" value="1"/>
</dbReference>
<dbReference type="SUPFAM" id="SSF52266">
    <property type="entry name" value="SGNH hydrolase"/>
    <property type="match status" value="1"/>
</dbReference>
<keyword evidence="5" id="KW-1185">Reference proteome</keyword>
<dbReference type="Gene3D" id="3.40.50.1110">
    <property type="entry name" value="SGNH hydrolase"/>
    <property type="match status" value="2"/>
</dbReference>
<organism evidence="4 5">
    <name type="scientific">Saponaria officinalis</name>
    <name type="common">Common soapwort</name>
    <name type="synonym">Lychnis saponaria</name>
    <dbReference type="NCBI Taxonomy" id="3572"/>
    <lineage>
        <taxon>Eukaryota</taxon>
        <taxon>Viridiplantae</taxon>
        <taxon>Streptophyta</taxon>
        <taxon>Embryophyta</taxon>
        <taxon>Tracheophyta</taxon>
        <taxon>Spermatophyta</taxon>
        <taxon>Magnoliopsida</taxon>
        <taxon>eudicotyledons</taxon>
        <taxon>Gunneridae</taxon>
        <taxon>Pentapetalae</taxon>
        <taxon>Caryophyllales</taxon>
        <taxon>Caryophyllaceae</taxon>
        <taxon>Caryophylleae</taxon>
        <taxon>Saponaria</taxon>
    </lineage>
</organism>
<dbReference type="SUPFAM" id="SSF56672">
    <property type="entry name" value="DNA/RNA polymerases"/>
    <property type="match status" value="1"/>
</dbReference>
<dbReference type="InterPro" id="IPR000477">
    <property type="entry name" value="RT_dom"/>
</dbReference>
<dbReference type="InterPro" id="IPR036514">
    <property type="entry name" value="SGNH_hydro_sf"/>
</dbReference>
<gene>
    <name evidence="4" type="ORF">RND81_14G087100</name>
</gene>
<dbReference type="GO" id="GO:0016788">
    <property type="term" value="F:hydrolase activity, acting on ester bonds"/>
    <property type="evidence" value="ECO:0007669"/>
    <property type="project" value="InterPro"/>
</dbReference>
<dbReference type="Pfam" id="PF03372">
    <property type="entry name" value="Exo_endo_phos"/>
    <property type="match status" value="1"/>
</dbReference>
<dbReference type="SUPFAM" id="SSF56219">
    <property type="entry name" value="DNase I-like"/>
    <property type="match status" value="1"/>
</dbReference>
<dbReference type="PANTHER" id="PTHR33116:SF66">
    <property type="entry name" value="REVERSE TRANSCRIPTASE ZINC-BINDING DOMAIN-CONTAINING PROTEIN"/>
    <property type="match status" value="1"/>
</dbReference>
<dbReference type="Pfam" id="PF00078">
    <property type="entry name" value="RVT_1"/>
    <property type="match status" value="1"/>
</dbReference>
<evidence type="ECO:0000313" key="5">
    <source>
        <dbReference type="Proteomes" id="UP001443914"/>
    </source>
</evidence>
<evidence type="ECO:0000313" key="4">
    <source>
        <dbReference type="EMBL" id="KAK9665053.1"/>
    </source>
</evidence>
<protein>
    <recommendedName>
        <fullName evidence="3">Reverse transcriptase domain-containing protein</fullName>
    </recommendedName>
</protein>
<evidence type="ECO:0000256" key="1">
    <source>
        <dbReference type="ARBA" id="ARBA00008668"/>
    </source>
</evidence>
<dbReference type="InterPro" id="IPR001087">
    <property type="entry name" value="GDSL"/>
</dbReference>
<dbReference type="PANTHER" id="PTHR33116">
    <property type="entry name" value="REVERSE TRANSCRIPTASE ZINC-BINDING DOMAIN-CONTAINING PROTEIN-RELATED-RELATED"/>
    <property type="match status" value="1"/>
</dbReference>
<dbReference type="CDD" id="cd01650">
    <property type="entry name" value="RT_nLTR_like"/>
    <property type="match status" value="1"/>
</dbReference>
<feature type="domain" description="Reverse transcriptase" evidence="3">
    <location>
        <begin position="532"/>
        <end position="775"/>
    </location>
</feature>
<evidence type="ECO:0000259" key="3">
    <source>
        <dbReference type="PROSITE" id="PS50878"/>
    </source>
</evidence>
<comment type="similarity">
    <text evidence="1">Belongs to the 'GDSL' lipolytic enzyme family.</text>
</comment>
<sequence>MPGGTSDPGIGTSVPGDKEVGSLGLNSPSRVQGPIVLGAVKHSESSELGPSSHGAWNIRGCNDPLKLREVADFLRTNNLDVCGILETRVKNRRATKIGQQFTGFKVTHNCSISNGRVWVIWNPRNVSVTVLEVHMQFIHCQVLHHGTGVCFRATFIYASNDAKVREELWSSMVRISGLVQSWIILGDFNVVRDVQERISESAPALTDILAFNACLLRCGLDDLKGLGCSLTWTNKQDGNKRVWSKLDRALVNGSWLADYLSSSANFLPSGISDHSPCIVSIFEDKKRPPRFNFLHCWVNHPSYIDVVQSAWNISTGGTAMHKFFAKLRNVRYALRQLHKSIFSSIHQRLSHAKQALDSCQEALQQQPLDPHLQHQEEHLQTSYTKLRGVELSILCQRAKFSTIVHNDSSKRAFHARIRERRHSQIIGKIFDRHGNFQTGLDKVAASFVEYYESLLGTSTPVDGLNHMFITLDDSLESNVWPDLTAQVTEAEIQAASQSIDIMKSPGPDGFSSAFFIKSWDIIKYDLCNCVMEFFSTGIMAKQANSTLVTLVPKKSIVHFVLDFRPISCCTVVYKIIRKILANRIQKKFLTPRSLIKVDIRKAFDSLQWDFIADMLRAFNFPPQLITWLMACITGSWFSFSINGEVHGFFKGRSDIRQGDPLSPYVFVLSMEILSRYLRRVCRAPNVSLHPKCAKLNLTHLIFADDLMIFTRGDVPSVKVVKEAMEGFARWFGLYANLSKTEIFFGGVGSSIKAEILDCTGFVEGQFPVRYLGLPLNSSRVATDMYAALISKIQHSIQHWTSKLLSYADKVQLINSVIFGLETYWCSGVLLPKGIVKQINRLCKGFFWHNENGHSKIVHKSWASMCAPWEEGGFGIKELLSWNKAVQMKRLWELECGADGIWLRWTVRYYLAHQSIWEIQSKAFHSEGFRGLLQVRDDLVKRSGGVGDAQCLLSSCVLNGMFSVSKAYDFFRTRHHPLIWTKALSSSSIIPSHRVTTTLAGQRRLATVDNIMRRGVALVNRCSLCYSALESHRHLFFCCAYSGEVWLGLTRWMGIRWRSHDLLTELHWASKRQNAKHWKMAWFRSCICAAVYHIWQERNRRIFLGADRPVEYIVRQINDTGNLVIQDLVNAHNFASYPYGLTIHKPTGRCSDGLLMIDQFSKFFNKPLLNPYLDRQANFSQGVNFALAGSTALDTDALQSMGVLSPVTTSSLNVQLDWFRTHLESICDTALDFQEKLSRSLILIETGGNDYNYAMLQGKPMDQVRGCLPIYKATFGNYYTLDKLDCLDGLNDFASFHNAYIKKAIKELQKEYPEVAVVYGDYYSALSSVLKNVGPLGFDVPNKFKTCCGSGDNEYNSDLTRICGSQGYELCGDPNKYISWDGIHMTQQTYKRMSQ</sequence>
<dbReference type="Pfam" id="PF00657">
    <property type="entry name" value="Lipase_GDSL"/>
    <property type="match status" value="1"/>
</dbReference>
<dbReference type="InterPro" id="IPR036691">
    <property type="entry name" value="Endo/exonu/phosph_ase_sf"/>
</dbReference>
<dbReference type="PROSITE" id="PS50878">
    <property type="entry name" value="RT_POL"/>
    <property type="match status" value="1"/>
</dbReference>
<dbReference type="EMBL" id="JBDFQZ010000014">
    <property type="protein sequence ID" value="KAK9665053.1"/>
    <property type="molecule type" value="Genomic_DNA"/>
</dbReference>
<dbReference type="InterPro" id="IPR005135">
    <property type="entry name" value="Endo/exonuclease/phosphatase"/>
</dbReference>
<dbReference type="Proteomes" id="UP001443914">
    <property type="component" value="Unassembled WGS sequence"/>
</dbReference>